<dbReference type="PROSITE" id="PS51332">
    <property type="entry name" value="B12_BINDING"/>
    <property type="match status" value="1"/>
</dbReference>
<dbReference type="PANTHER" id="PTHR45833:SF1">
    <property type="entry name" value="METHIONINE SYNTHASE"/>
    <property type="match status" value="1"/>
</dbReference>
<dbReference type="Pfam" id="PF02310">
    <property type="entry name" value="B12-binding"/>
    <property type="match status" value="1"/>
</dbReference>
<reference evidence="4 5" key="1">
    <citation type="submission" date="2015-01" db="EMBL/GenBank/DDBJ databases">
        <title>Genome Sequence of Magnetospirillum magnetotacticum Strain MS-1.</title>
        <authorList>
            <person name="Marinov G.K."/>
            <person name="Smalley M.D."/>
            <person name="DeSalvo G."/>
        </authorList>
    </citation>
    <scope>NUCLEOTIDE SEQUENCE [LARGE SCALE GENOMIC DNA]</scope>
    <source>
        <strain evidence="4 5">MS-1</strain>
    </source>
</reference>
<protein>
    <recommendedName>
        <fullName evidence="3">B12-binding domain-containing protein</fullName>
    </recommendedName>
</protein>
<dbReference type="Proteomes" id="UP000031971">
    <property type="component" value="Unassembled WGS sequence"/>
</dbReference>
<dbReference type="GO" id="GO:0046653">
    <property type="term" value="P:tetrahydrofolate metabolic process"/>
    <property type="evidence" value="ECO:0007669"/>
    <property type="project" value="TreeGrafter"/>
</dbReference>
<dbReference type="PANTHER" id="PTHR45833">
    <property type="entry name" value="METHIONINE SYNTHASE"/>
    <property type="match status" value="1"/>
</dbReference>
<dbReference type="RefSeq" id="WP_009870679.1">
    <property type="nucleotide sequence ID" value="NZ_JXSL01000025.1"/>
</dbReference>
<accession>A0A0C2YHQ2</accession>
<organism evidence="4 5">
    <name type="scientific">Paramagnetospirillum magnetotacticum MS-1</name>
    <dbReference type="NCBI Taxonomy" id="272627"/>
    <lineage>
        <taxon>Bacteria</taxon>
        <taxon>Pseudomonadati</taxon>
        <taxon>Pseudomonadota</taxon>
        <taxon>Alphaproteobacteria</taxon>
        <taxon>Rhodospirillales</taxon>
        <taxon>Magnetospirillaceae</taxon>
        <taxon>Paramagnetospirillum</taxon>
    </lineage>
</organism>
<keyword evidence="1" id="KW-0479">Metal-binding</keyword>
<gene>
    <name evidence="4" type="ORF">CCC_03497</name>
</gene>
<keyword evidence="2" id="KW-0170">Cobalt</keyword>
<proteinExistence type="predicted"/>
<comment type="caution">
    <text evidence="4">The sequence shown here is derived from an EMBL/GenBank/DDBJ whole genome shotgun (WGS) entry which is preliminary data.</text>
</comment>
<dbReference type="GO" id="GO:0046872">
    <property type="term" value="F:metal ion binding"/>
    <property type="evidence" value="ECO:0007669"/>
    <property type="project" value="UniProtKB-KW"/>
</dbReference>
<evidence type="ECO:0000256" key="2">
    <source>
        <dbReference type="ARBA" id="ARBA00023285"/>
    </source>
</evidence>
<dbReference type="InterPro" id="IPR006158">
    <property type="entry name" value="Cobalamin-bd"/>
</dbReference>
<dbReference type="GO" id="GO:0005829">
    <property type="term" value="C:cytosol"/>
    <property type="evidence" value="ECO:0007669"/>
    <property type="project" value="TreeGrafter"/>
</dbReference>
<feature type="domain" description="B12-binding" evidence="3">
    <location>
        <begin position="85"/>
        <end position="209"/>
    </location>
</feature>
<evidence type="ECO:0000256" key="1">
    <source>
        <dbReference type="ARBA" id="ARBA00022723"/>
    </source>
</evidence>
<dbReference type="InterPro" id="IPR050554">
    <property type="entry name" value="Met_Synthase/Corrinoid"/>
</dbReference>
<name>A0A0C2YHQ2_PARME</name>
<dbReference type="InterPro" id="IPR036724">
    <property type="entry name" value="Cobalamin-bd_sf"/>
</dbReference>
<dbReference type="Pfam" id="PF02607">
    <property type="entry name" value="B12-binding_2"/>
    <property type="match status" value="1"/>
</dbReference>
<evidence type="ECO:0000313" key="4">
    <source>
        <dbReference type="EMBL" id="KIL99279.1"/>
    </source>
</evidence>
<evidence type="ECO:0000259" key="3">
    <source>
        <dbReference type="PROSITE" id="PS51332"/>
    </source>
</evidence>
<sequence>MAQRYLNTLIARRRHEATAMIMEAVDGGMSIENIYLDVFQPALWEVGRLWQIDRLTIAQEHYITAVTQAIMSQLYPRIFRGDGHRRTMVACCVSGELHEVGARMVADCFEMSGWDSHYLGANIPASDVVDMALSAEAEVIAISATLTTHLGLVEDLVTKARKQFGSKTTILVGGYPFNIDQDLWRKLGADGSAQNAAEAVMIAERGGCP</sequence>
<dbReference type="STRING" id="272627.CCC_03497"/>
<dbReference type="SUPFAM" id="SSF52242">
    <property type="entry name" value="Cobalamin (vitamin B12)-binding domain"/>
    <property type="match status" value="1"/>
</dbReference>
<dbReference type="AlphaFoldDB" id="A0A0C2YHQ2"/>
<keyword evidence="5" id="KW-1185">Reference proteome</keyword>
<dbReference type="GO" id="GO:0050667">
    <property type="term" value="P:homocysteine metabolic process"/>
    <property type="evidence" value="ECO:0007669"/>
    <property type="project" value="TreeGrafter"/>
</dbReference>
<dbReference type="GO" id="GO:0031419">
    <property type="term" value="F:cobalamin binding"/>
    <property type="evidence" value="ECO:0007669"/>
    <property type="project" value="InterPro"/>
</dbReference>
<dbReference type="GO" id="GO:0008705">
    <property type="term" value="F:methionine synthase activity"/>
    <property type="evidence" value="ECO:0007669"/>
    <property type="project" value="TreeGrafter"/>
</dbReference>
<dbReference type="EMBL" id="JXSL01000025">
    <property type="protein sequence ID" value="KIL99279.1"/>
    <property type="molecule type" value="Genomic_DNA"/>
</dbReference>
<evidence type="ECO:0000313" key="5">
    <source>
        <dbReference type="Proteomes" id="UP000031971"/>
    </source>
</evidence>
<dbReference type="InterPro" id="IPR003759">
    <property type="entry name" value="Cbl-bd_cap"/>
</dbReference>
<dbReference type="Gene3D" id="1.10.1240.10">
    <property type="entry name" value="Methionine synthase domain"/>
    <property type="match status" value="1"/>
</dbReference>
<dbReference type="InterPro" id="IPR036594">
    <property type="entry name" value="Meth_synthase_dom"/>
</dbReference>
<dbReference type="Gene3D" id="3.40.50.280">
    <property type="entry name" value="Cobalamin-binding domain"/>
    <property type="match status" value="1"/>
</dbReference>